<dbReference type="EC" id="3.4.11.6" evidence="3"/>
<protein>
    <submittedName>
        <fullName evidence="3">Aminopeptidase YwaD</fullName>
        <ecNumber evidence="3">3.4.11.6</ecNumber>
    </submittedName>
</protein>
<dbReference type="PROSITE" id="PS50106">
    <property type="entry name" value="PDZ"/>
    <property type="match status" value="1"/>
</dbReference>
<feature type="compositionally biased region" description="Basic and acidic residues" evidence="1">
    <location>
        <begin position="325"/>
        <end position="334"/>
    </location>
</feature>
<proteinExistence type="predicted"/>
<dbReference type="Pfam" id="PF02225">
    <property type="entry name" value="PA"/>
    <property type="match status" value="1"/>
</dbReference>
<keyword evidence="3" id="KW-0645">Protease</keyword>
<dbReference type="CDD" id="cd05663">
    <property type="entry name" value="M28_like_PA_PDZ_associated"/>
    <property type="match status" value="1"/>
</dbReference>
<dbReference type="InterPro" id="IPR036034">
    <property type="entry name" value="PDZ_sf"/>
</dbReference>
<keyword evidence="4" id="KW-1185">Reference proteome</keyword>
<comment type="caution">
    <text evidence="3">The sequence shown here is derived from an EMBL/GenBank/DDBJ whole genome shotgun (WGS) entry which is preliminary data.</text>
</comment>
<dbReference type="Gene3D" id="2.30.42.10">
    <property type="match status" value="1"/>
</dbReference>
<dbReference type="SUPFAM" id="SSF53187">
    <property type="entry name" value="Zn-dependent exopeptidases"/>
    <property type="match status" value="1"/>
</dbReference>
<dbReference type="AlphaFoldDB" id="A0A5C5XW43"/>
<accession>A0A5C5XW43</accession>
<sequence>MMPSIFAPAPIGYSMTFSFPIAPKLKLLLPIVWIACAATLQSSATERDEQPLPIDGTPASELHDAMVDDLKFLSSDELQGRSSIDATILDAADYIAARFQSLGLQTDLFDGTALQFLDISVGPQIGSGDANFFQTESRDAAAEARGNSRDWELARDFTPLAIGASEGETSGDLVFVGYGIRAPEHDYDDYEEVDPEGKIVIMLRKEPGAKDPASPFDGLENTRHAYFETKVATAIDAGAAAVLLVNDAASVENMVAEARKRRQGELSRIAKIRKRVLELPAEAVHAREKLNRQIARIEAMLEESDAESAAARGLLGIVEAGTQSKRGDERRAETSEDADATRPPIPVLSISRDLADHLLADELSSIEAAIDSDWQPRSRELAGKRGLLGVGLTPSTVRSPNVIGVLPGRGELADETIVIGAHFDHVGMGEFGSLAPGTVAVHNGADDNASGTAAMLRVAGDLVSKFSRAGGPTSHRRIVFIAFTGEERGLLGSKHYIKQPRFPLSSTVAMINMDMVGRLTDNDLTVYGTGSAAGFESMLNDLNREADFRLTQVSSGYGPSDHSSFYQAGVPVLFFFTGLHTDYHRPSDDFDKLNLIGMDRITDMVSQVSERLATVPERPVYAETEKNVQIRRQLTVSMGVTLSQQPGEVVLSSIAAAGPAEQGGLRSGDRLIRVGKKEIHEIGDVMDQLRRRSPGDVLSVSVRRDAEEHSFDVELESR</sequence>
<dbReference type="SMART" id="SM00228">
    <property type="entry name" value="PDZ"/>
    <property type="match status" value="1"/>
</dbReference>
<dbReference type="Pfam" id="PF04389">
    <property type="entry name" value="Peptidase_M28"/>
    <property type="match status" value="1"/>
</dbReference>
<dbReference type="Pfam" id="PF13180">
    <property type="entry name" value="PDZ_2"/>
    <property type="match status" value="1"/>
</dbReference>
<keyword evidence="3" id="KW-0378">Hydrolase</keyword>
<dbReference type="GO" id="GO:0008235">
    <property type="term" value="F:metalloexopeptidase activity"/>
    <property type="evidence" value="ECO:0007669"/>
    <property type="project" value="InterPro"/>
</dbReference>
<keyword evidence="3" id="KW-0031">Aminopeptidase</keyword>
<dbReference type="Gene3D" id="3.40.630.10">
    <property type="entry name" value="Zn peptidases"/>
    <property type="match status" value="1"/>
</dbReference>
<dbReference type="InterPro" id="IPR007484">
    <property type="entry name" value="Peptidase_M28"/>
</dbReference>
<dbReference type="OrthoDB" id="9762302at2"/>
<dbReference type="InterPro" id="IPR003137">
    <property type="entry name" value="PA_domain"/>
</dbReference>
<dbReference type="InterPro" id="IPR001478">
    <property type="entry name" value="PDZ"/>
</dbReference>
<name>A0A5C5XW43_9BACT</name>
<dbReference type="GO" id="GO:0004177">
    <property type="term" value="F:aminopeptidase activity"/>
    <property type="evidence" value="ECO:0007669"/>
    <property type="project" value="UniProtKB-KW"/>
</dbReference>
<dbReference type="SUPFAM" id="SSF50156">
    <property type="entry name" value="PDZ domain-like"/>
    <property type="match status" value="1"/>
</dbReference>
<dbReference type="PANTHER" id="PTHR12147:SF26">
    <property type="entry name" value="PEPTIDASE M28 DOMAIN-CONTAINING PROTEIN"/>
    <property type="match status" value="1"/>
</dbReference>
<organism evidence="3 4">
    <name type="scientific">Allorhodopirellula solitaria</name>
    <dbReference type="NCBI Taxonomy" id="2527987"/>
    <lineage>
        <taxon>Bacteria</taxon>
        <taxon>Pseudomonadati</taxon>
        <taxon>Planctomycetota</taxon>
        <taxon>Planctomycetia</taxon>
        <taxon>Pirellulales</taxon>
        <taxon>Pirellulaceae</taxon>
        <taxon>Allorhodopirellula</taxon>
    </lineage>
</organism>
<dbReference type="PANTHER" id="PTHR12147">
    <property type="entry name" value="METALLOPEPTIDASE M28 FAMILY MEMBER"/>
    <property type="match status" value="1"/>
</dbReference>
<dbReference type="InterPro" id="IPR045175">
    <property type="entry name" value="M28_fam"/>
</dbReference>
<feature type="region of interest" description="Disordered" evidence="1">
    <location>
        <begin position="322"/>
        <end position="344"/>
    </location>
</feature>
<evidence type="ECO:0000313" key="4">
    <source>
        <dbReference type="Proteomes" id="UP000318053"/>
    </source>
</evidence>
<dbReference type="Proteomes" id="UP000318053">
    <property type="component" value="Unassembled WGS sequence"/>
</dbReference>
<gene>
    <name evidence="3" type="primary">ywaD_1</name>
    <name evidence="3" type="ORF">CA85_23970</name>
</gene>
<dbReference type="GO" id="GO:0006508">
    <property type="term" value="P:proteolysis"/>
    <property type="evidence" value="ECO:0007669"/>
    <property type="project" value="InterPro"/>
</dbReference>
<evidence type="ECO:0000313" key="3">
    <source>
        <dbReference type="EMBL" id="TWT67546.1"/>
    </source>
</evidence>
<dbReference type="Gene3D" id="3.50.30.30">
    <property type="match status" value="1"/>
</dbReference>
<reference evidence="3 4" key="1">
    <citation type="submission" date="2019-02" db="EMBL/GenBank/DDBJ databases">
        <title>Deep-cultivation of Planctomycetes and their phenomic and genomic characterization uncovers novel biology.</title>
        <authorList>
            <person name="Wiegand S."/>
            <person name="Jogler M."/>
            <person name="Boedeker C."/>
            <person name="Pinto D."/>
            <person name="Vollmers J."/>
            <person name="Rivas-Marin E."/>
            <person name="Kohn T."/>
            <person name="Peeters S.H."/>
            <person name="Heuer A."/>
            <person name="Rast P."/>
            <person name="Oberbeckmann S."/>
            <person name="Bunk B."/>
            <person name="Jeske O."/>
            <person name="Meyerdierks A."/>
            <person name="Storesund J.E."/>
            <person name="Kallscheuer N."/>
            <person name="Luecker S."/>
            <person name="Lage O.M."/>
            <person name="Pohl T."/>
            <person name="Merkel B.J."/>
            <person name="Hornburger P."/>
            <person name="Mueller R.-W."/>
            <person name="Bruemmer F."/>
            <person name="Labrenz M."/>
            <person name="Spormann A.M."/>
            <person name="Op Den Camp H."/>
            <person name="Overmann J."/>
            <person name="Amann R."/>
            <person name="Jetten M.S.M."/>
            <person name="Mascher T."/>
            <person name="Medema M.H."/>
            <person name="Devos D.P."/>
            <person name="Kaster A.-K."/>
            <person name="Ovreas L."/>
            <person name="Rohde M."/>
            <person name="Galperin M.Y."/>
            <person name="Jogler C."/>
        </authorList>
    </citation>
    <scope>NUCLEOTIDE SEQUENCE [LARGE SCALE GENOMIC DNA]</scope>
    <source>
        <strain evidence="3 4">CA85</strain>
    </source>
</reference>
<dbReference type="SUPFAM" id="SSF52025">
    <property type="entry name" value="PA domain"/>
    <property type="match status" value="1"/>
</dbReference>
<dbReference type="EMBL" id="SJPK01000004">
    <property type="protein sequence ID" value="TWT67546.1"/>
    <property type="molecule type" value="Genomic_DNA"/>
</dbReference>
<evidence type="ECO:0000256" key="1">
    <source>
        <dbReference type="SAM" id="MobiDB-lite"/>
    </source>
</evidence>
<feature type="domain" description="PDZ" evidence="2">
    <location>
        <begin position="627"/>
        <end position="704"/>
    </location>
</feature>
<dbReference type="InterPro" id="IPR046450">
    <property type="entry name" value="PA_dom_sf"/>
</dbReference>
<evidence type="ECO:0000259" key="2">
    <source>
        <dbReference type="PROSITE" id="PS50106"/>
    </source>
</evidence>